<evidence type="ECO:0000313" key="1">
    <source>
        <dbReference type="EMBL" id="MBR7782119.1"/>
    </source>
</evidence>
<dbReference type="RefSeq" id="WP_212687467.1">
    <property type="nucleotide sequence ID" value="NZ_JAGSPN010000005.1"/>
</dbReference>
<comment type="caution">
    <text evidence="1">The sequence shown here is derived from an EMBL/GenBank/DDBJ whole genome shotgun (WGS) entry which is preliminary data.</text>
</comment>
<evidence type="ECO:0008006" key="3">
    <source>
        <dbReference type="Google" id="ProtNLM"/>
    </source>
</evidence>
<dbReference type="Proteomes" id="UP000680067">
    <property type="component" value="Unassembled WGS sequence"/>
</dbReference>
<evidence type="ECO:0000313" key="2">
    <source>
        <dbReference type="Proteomes" id="UP000680067"/>
    </source>
</evidence>
<reference evidence="1" key="1">
    <citation type="submission" date="2021-04" db="EMBL/GenBank/DDBJ databases">
        <title>novel species isolated from subtropical streams in China.</title>
        <authorList>
            <person name="Lu H."/>
        </authorList>
    </citation>
    <scope>NUCLEOTIDE SEQUENCE</scope>
    <source>
        <strain evidence="1">LFS511W</strain>
    </source>
</reference>
<sequence>MDTLTFIIKIVEAAAWPVTTISLVLLLKKEIGALIPFLKKFKAGPLEAEFEREVQEIRFETNQKIPLPKEATLLSPQLRKLHQLASVNPRSAIIEAWREVIFAAENLLQRSGAVNANNGVMFPYEVKQRLEKAGLLNVEQLTLFNDLRKLRNQASHTPNFEPTSESTLGYIDLAVRLASILNETGEVRSTLDMSEYGDSQSKAV</sequence>
<dbReference type="AlphaFoldDB" id="A0A941DM29"/>
<protein>
    <recommendedName>
        <fullName evidence="3">DUF4145 domain-containing protein</fullName>
    </recommendedName>
</protein>
<dbReference type="EMBL" id="JAGSPN010000005">
    <property type="protein sequence ID" value="MBR7782119.1"/>
    <property type="molecule type" value="Genomic_DNA"/>
</dbReference>
<accession>A0A941DM29</accession>
<keyword evidence="2" id="KW-1185">Reference proteome</keyword>
<gene>
    <name evidence="1" type="ORF">KDM89_08205</name>
</gene>
<organism evidence="1 2">
    <name type="scientific">Undibacterium luofuense</name>
    <dbReference type="NCBI Taxonomy" id="2828733"/>
    <lineage>
        <taxon>Bacteria</taxon>
        <taxon>Pseudomonadati</taxon>
        <taxon>Pseudomonadota</taxon>
        <taxon>Betaproteobacteria</taxon>
        <taxon>Burkholderiales</taxon>
        <taxon>Oxalobacteraceae</taxon>
        <taxon>Undibacterium</taxon>
    </lineage>
</organism>
<name>A0A941DM29_9BURK</name>
<proteinExistence type="predicted"/>